<keyword evidence="1" id="KW-0694">RNA-binding</keyword>
<dbReference type="InterPro" id="IPR047889">
    <property type="entry name" value="KHDC4_KH-I_second"/>
</dbReference>
<feature type="compositionally biased region" description="Basic and acidic residues" evidence="2">
    <location>
        <begin position="1"/>
        <end position="33"/>
    </location>
</feature>
<dbReference type="InterPro" id="IPR004087">
    <property type="entry name" value="KH_dom"/>
</dbReference>
<evidence type="ECO:0000256" key="1">
    <source>
        <dbReference type="PROSITE-ProRule" id="PRU00117"/>
    </source>
</evidence>
<dbReference type="InterPro" id="IPR036612">
    <property type="entry name" value="KH_dom_type_1_sf"/>
</dbReference>
<dbReference type="InterPro" id="IPR056149">
    <property type="entry name" value="PRP5/DDX46/KHDC4_KH"/>
</dbReference>
<evidence type="ECO:0000313" key="4">
    <source>
        <dbReference type="EMBL" id="KAF2737309.1"/>
    </source>
</evidence>
<proteinExistence type="predicted"/>
<reference evidence="4" key="1">
    <citation type="journal article" date="2020" name="Stud. Mycol.">
        <title>101 Dothideomycetes genomes: a test case for predicting lifestyles and emergence of pathogens.</title>
        <authorList>
            <person name="Haridas S."/>
            <person name="Albert R."/>
            <person name="Binder M."/>
            <person name="Bloem J."/>
            <person name="Labutti K."/>
            <person name="Salamov A."/>
            <person name="Andreopoulos B."/>
            <person name="Baker S."/>
            <person name="Barry K."/>
            <person name="Bills G."/>
            <person name="Bluhm B."/>
            <person name="Cannon C."/>
            <person name="Castanera R."/>
            <person name="Culley D."/>
            <person name="Daum C."/>
            <person name="Ezra D."/>
            <person name="Gonzalez J."/>
            <person name="Henrissat B."/>
            <person name="Kuo A."/>
            <person name="Liang C."/>
            <person name="Lipzen A."/>
            <person name="Lutzoni F."/>
            <person name="Magnuson J."/>
            <person name="Mondo S."/>
            <person name="Nolan M."/>
            <person name="Ohm R."/>
            <person name="Pangilinan J."/>
            <person name="Park H.-J."/>
            <person name="Ramirez L."/>
            <person name="Alfaro M."/>
            <person name="Sun H."/>
            <person name="Tritt A."/>
            <person name="Yoshinaga Y."/>
            <person name="Zwiers L.-H."/>
            <person name="Turgeon B."/>
            <person name="Goodwin S."/>
            <person name="Spatafora J."/>
            <person name="Crous P."/>
            <person name="Grigoriev I."/>
        </authorList>
    </citation>
    <scope>NUCLEOTIDE SEQUENCE</scope>
    <source>
        <strain evidence="4">CBS 125425</strain>
    </source>
</reference>
<keyword evidence="5" id="KW-1185">Reference proteome</keyword>
<evidence type="ECO:0000256" key="2">
    <source>
        <dbReference type="SAM" id="MobiDB-lite"/>
    </source>
</evidence>
<evidence type="ECO:0000259" key="3">
    <source>
        <dbReference type="SMART" id="SM00322"/>
    </source>
</evidence>
<organism evidence="4 5">
    <name type="scientific">Polyplosphaeria fusca</name>
    <dbReference type="NCBI Taxonomy" id="682080"/>
    <lineage>
        <taxon>Eukaryota</taxon>
        <taxon>Fungi</taxon>
        <taxon>Dikarya</taxon>
        <taxon>Ascomycota</taxon>
        <taxon>Pezizomycotina</taxon>
        <taxon>Dothideomycetes</taxon>
        <taxon>Pleosporomycetidae</taxon>
        <taxon>Pleosporales</taxon>
        <taxon>Tetraplosphaeriaceae</taxon>
        <taxon>Polyplosphaeria</taxon>
    </lineage>
</organism>
<dbReference type="FunFam" id="3.30.1370.10:FF:000037">
    <property type="entry name" value="KH domain protein"/>
    <property type="match status" value="1"/>
</dbReference>
<feature type="compositionally biased region" description="Pro residues" evidence="2">
    <location>
        <begin position="463"/>
        <end position="484"/>
    </location>
</feature>
<feature type="region of interest" description="Disordered" evidence="2">
    <location>
        <begin position="1"/>
        <end position="62"/>
    </location>
</feature>
<sequence length="498" mass="54621">MSEQRAPRSRFDRDGPRNRSDRRSRSPARDSKARPTHRNGSSPARQPADTADAKPPAPKIDPAAIARAAALAAKLASNIDLTNKPKARPADGLTPRSTLSTPPVVKSPSDAPPDASSHIFELDGEVVTDIEVNHMRNRYTLTKDPFKEMIKEHTGADVVTRGAYYPDPSMATIEKPVLTLRVTASSREALDKAVELIKDQAHQPLEDLVDHRRFRRRDAEQVERDEFGRRKWPEAKIPINLEPIAGFNLRARVVGQGGSNVKYIQEQTRCKVQIKGQGSGFMEPQSQQESEEGMYLHVAGPRPEQVEDAKNLSEELLEAVKKDYEEFKKNGPQRSHHDRGRGNEGQSRGEHNRNRNSDHTYTSYTGQGAYGGQDPYNAQSGYAVSYGSYGGYTYGGNNDAKSPVYDVNGQTQVTEGPSDAAAQWEAWVQQCNANGTDPYLAYQQQYAAYFGQQMPSTSGYATEPPPPPPSHDPAPPPPPPPPAGSPGGYNSVPPPPGL</sequence>
<feature type="compositionally biased region" description="Basic and acidic residues" evidence="2">
    <location>
        <begin position="347"/>
        <end position="358"/>
    </location>
</feature>
<protein>
    <recommendedName>
        <fullName evidence="3">K Homology domain-containing protein</fullName>
    </recommendedName>
</protein>
<accession>A0A9P4V437</accession>
<evidence type="ECO:0000313" key="5">
    <source>
        <dbReference type="Proteomes" id="UP000799444"/>
    </source>
</evidence>
<dbReference type="AlphaFoldDB" id="A0A9P4V437"/>
<dbReference type="EMBL" id="ML996117">
    <property type="protein sequence ID" value="KAF2737309.1"/>
    <property type="molecule type" value="Genomic_DNA"/>
</dbReference>
<dbReference type="Pfam" id="PF23469">
    <property type="entry name" value="KH_12"/>
    <property type="match status" value="1"/>
</dbReference>
<dbReference type="PANTHER" id="PTHR15744">
    <property type="entry name" value="BLOM7"/>
    <property type="match status" value="1"/>
</dbReference>
<gene>
    <name evidence="4" type="ORF">EJ04DRAFT_510417</name>
</gene>
<dbReference type="SUPFAM" id="SSF54791">
    <property type="entry name" value="Eukaryotic type KH-domain (KH-domain type I)"/>
    <property type="match status" value="1"/>
</dbReference>
<dbReference type="GO" id="GO:0003723">
    <property type="term" value="F:RNA binding"/>
    <property type="evidence" value="ECO:0007669"/>
    <property type="project" value="UniProtKB-UniRule"/>
</dbReference>
<dbReference type="Gene3D" id="3.30.1370.10">
    <property type="entry name" value="K Homology domain, type 1"/>
    <property type="match status" value="1"/>
</dbReference>
<dbReference type="CDD" id="cd22386">
    <property type="entry name" value="KH-I_KHDC4_rpt2"/>
    <property type="match status" value="1"/>
</dbReference>
<dbReference type="SMART" id="SM00322">
    <property type="entry name" value="KH"/>
    <property type="match status" value="1"/>
</dbReference>
<dbReference type="Pfam" id="PF22675">
    <property type="entry name" value="KH-I_KHDC4-BBP"/>
    <property type="match status" value="1"/>
</dbReference>
<dbReference type="InterPro" id="IPR055256">
    <property type="entry name" value="KH_1_KHDC4/BBP-like"/>
</dbReference>
<dbReference type="Proteomes" id="UP000799444">
    <property type="component" value="Unassembled WGS sequence"/>
</dbReference>
<feature type="region of interest" description="Disordered" evidence="2">
    <location>
        <begin position="326"/>
        <end position="368"/>
    </location>
</feature>
<dbReference type="InterPro" id="IPR031121">
    <property type="entry name" value="RIK/BLOM7"/>
</dbReference>
<dbReference type="PROSITE" id="PS50084">
    <property type="entry name" value="KH_TYPE_1"/>
    <property type="match status" value="1"/>
</dbReference>
<name>A0A9P4V437_9PLEO</name>
<dbReference type="OrthoDB" id="397265at2759"/>
<comment type="caution">
    <text evidence="4">The sequence shown here is derived from an EMBL/GenBank/DDBJ whole genome shotgun (WGS) entry which is preliminary data.</text>
</comment>
<feature type="domain" description="K Homology" evidence="3">
    <location>
        <begin position="231"/>
        <end position="318"/>
    </location>
</feature>
<dbReference type="PANTHER" id="PTHR15744:SF0">
    <property type="entry name" value="KH HOMOLOGY DOMAIN-CONTAINING PROTEIN 4"/>
    <property type="match status" value="1"/>
</dbReference>
<feature type="region of interest" description="Disordered" evidence="2">
    <location>
        <begin position="453"/>
        <end position="498"/>
    </location>
</feature>
<feature type="compositionally biased region" description="Low complexity" evidence="2">
    <location>
        <begin position="47"/>
        <end position="62"/>
    </location>
</feature>
<feature type="region of interest" description="Disordered" evidence="2">
    <location>
        <begin position="76"/>
        <end position="115"/>
    </location>
</feature>
<dbReference type="GO" id="GO:0005634">
    <property type="term" value="C:nucleus"/>
    <property type="evidence" value="ECO:0007669"/>
    <property type="project" value="InterPro"/>
</dbReference>